<keyword evidence="5 11" id="KW-0509">mRNA transport</keyword>
<accession>A0AA91PWI9</accession>
<feature type="region of interest" description="Disordered" evidence="12">
    <location>
        <begin position="269"/>
        <end position="433"/>
    </location>
</feature>
<reference evidence="13 14" key="1">
    <citation type="submission" date="2017-04" db="EMBL/GenBank/DDBJ databases">
        <title>Draft genome of the yeast Clavispora lusitaniae type strain CBS 6936.</title>
        <authorList>
            <person name="Durrens P."/>
            <person name="Klopp C."/>
            <person name="Biteau N."/>
            <person name="Fitton-Ouhabi V."/>
            <person name="Dementhon K."/>
            <person name="Accoceberry I."/>
            <person name="Sherman D.J."/>
            <person name="Noel T."/>
        </authorList>
    </citation>
    <scope>NUCLEOTIDE SEQUENCE [LARGE SCALE GENOMIC DNA]</scope>
    <source>
        <strain evidence="13 14">CBS 6936</strain>
    </source>
</reference>
<feature type="coiled-coil region" evidence="11">
    <location>
        <begin position="15"/>
        <end position="91"/>
    </location>
</feature>
<evidence type="ECO:0000256" key="6">
    <source>
        <dbReference type="ARBA" id="ARBA00022824"/>
    </source>
</evidence>
<feature type="compositionally biased region" description="Low complexity" evidence="12">
    <location>
        <begin position="393"/>
        <end position="404"/>
    </location>
</feature>
<dbReference type="Pfam" id="PF17078">
    <property type="entry name" value="SHE3"/>
    <property type="match status" value="1"/>
</dbReference>
<evidence type="ECO:0000256" key="4">
    <source>
        <dbReference type="ARBA" id="ARBA00022448"/>
    </source>
</evidence>
<feature type="compositionally biased region" description="Polar residues" evidence="12">
    <location>
        <begin position="337"/>
        <end position="356"/>
    </location>
</feature>
<dbReference type="GO" id="GO:0003723">
    <property type="term" value="F:RNA binding"/>
    <property type="evidence" value="ECO:0007669"/>
    <property type="project" value="UniProtKB-KW"/>
</dbReference>
<keyword evidence="6 11" id="KW-0256">Endoplasmic reticulum</keyword>
<feature type="compositionally biased region" description="Low complexity" evidence="12">
    <location>
        <begin position="357"/>
        <end position="379"/>
    </location>
</feature>
<evidence type="ECO:0000256" key="11">
    <source>
        <dbReference type="RuleBase" id="RU362142"/>
    </source>
</evidence>
<evidence type="ECO:0000256" key="1">
    <source>
        <dbReference type="ARBA" id="ARBA00004406"/>
    </source>
</evidence>
<keyword evidence="8 11" id="KW-0175">Coiled coil</keyword>
<dbReference type="GO" id="GO:0005789">
    <property type="term" value="C:endoplasmic reticulum membrane"/>
    <property type="evidence" value="ECO:0007669"/>
    <property type="project" value="UniProtKB-SubCell"/>
</dbReference>
<comment type="function">
    <text evidence="10">RNA-binding protein that binds specific mRNAs including the ASH1 mRNA, coding for a repressor of the HO endonuclease. Part of the mRNA localization machinery that restricts accumulation of certain proteins to the bud and in the daughter cell. Required for the delivery of cortical endoplasmic reticulum into the emerging bud.</text>
</comment>
<evidence type="ECO:0000256" key="8">
    <source>
        <dbReference type="ARBA" id="ARBA00023054"/>
    </source>
</evidence>
<evidence type="ECO:0000256" key="3">
    <source>
        <dbReference type="ARBA" id="ARBA00019884"/>
    </source>
</evidence>
<evidence type="ECO:0000256" key="7">
    <source>
        <dbReference type="ARBA" id="ARBA00022884"/>
    </source>
</evidence>
<protein>
    <recommendedName>
        <fullName evidence="3 11">SWI5-dependent HO expression protein 3</fullName>
    </recommendedName>
</protein>
<evidence type="ECO:0000256" key="12">
    <source>
        <dbReference type="SAM" id="MobiDB-lite"/>
    </source>
</evidence>
<dbReference type="EMBL" id="LYUB02000016">
    <property type="protein sequence ID" value="OVF06969.1"/>
    <property type="molecule type" value="Genomic_DNA"/>
</dbReference>
<dbReference type="Proteomes" id="UP000195602">
    <property type="component" value="Unassembled WGS sequence"/>
</dbReference>
<comment type="similarity">
    <text evidence="2 11">Belongs to the SHE3 family.</text>
</comment>
<organism evidence="13 14">
    <name type="scientific">Clavispora lusitaniae</name>
    <name type="common">Candida lusitaniae</name>
    <dbReference type="NCBI Taxonomy" id="36911"/>
    <lineage>
        <taxon>Eukaryota</taxon>
        <taxon>Fungi</taxon>
        <taxon>Dikarya</taxon>
        <taxon>Ascomycota</taxon>
        <taxon>Saccharomycotina</taxon>
        <taxon>Pichiomycetes</taxon>
        <taxon>Metschnikowiaceae</taxon>
        <taxon>Clavispora</taxon>
    </lineage>
</organism>
<evidence type="ECO:0000256" key="10">
    <source>
        <dbReference type="ARBA" id="ARBA00024975"/>
    </source>
</evidence>
<evidence type="ECO:0000256" key="2">
    <source>
        <dbReference type="ARBA" id="ARBA00008123"/>
    </source>
</evidence>
<dbReference type="GO" id="GO:0051028">
    <property type="term" value="P:mRNA transport"/>
    <property type="evidence" value="ECO:0007669"/>
    <property type="project" value="UniProtKB-UniRule"/>
</dbReference>
<dbReference type="Gene3D" id="1.10.287.1490">
    <property type="match status" value="1"/>
</dbReference>
<comment type="caution">
    <text evidence="13">The sequence shown here is derived from an EMBL/GenBank/DDBJ whole genome shotgun (WGS) entry which is preliminary data.</text>
</comment>
<comment type="subcellular location">
    <subcellularLocation>
        <location evidence="1 11">Endoplasmic reticulum membrane</location>
        <topology evidence="1 11">Peripheral membrane protein</topology>
    </subcellularLocation>
</comment>
<evidence type="ECO:0000256" key="5">
    <source>
        <dbReference type="ARBA" id="ARBA00022816"/>
    </source>
</evidence>
<dbReference type="AlphaFoldDB" id="A0AA91PWI9"/>
<feature type="coiled-coil region" evidence="11">
    <location>
        <begin position="138"/>
        <end position="169"/>
    </location>
</feature>
<sequence>MESPARNKPTSSRVIDSLHSQIDELKAELEHLRLSQSEHKKNHAVLASKHESLVDQLANAKHENDMVNALLKRKERRIADLEEDTDKLSAANDSLRHGNANLKIRCEQLQDSSASSTAEYERLKIAYDALLAAQNEYKRHYQSELAQVAQQFEEYKQESRKQMAELSSKLDSNDKDIDTLLDGLVHKRKVMDNLYVNRNRTVLELLAALSRAAKAHGEESRELLAENICAINSIREKFPDLQEKISEHNGRQIDIDDLLSQTSASFDTSVDELEQGQNSGHDKADESRNMRTPSVRRRKHKRSSMRVSPEAESSDALPRARPHQEPARTPEPGRRPMSQQDLLARNSLSRSTSGGRNSPRPQSSGHSSYSGHTSQSNTSHRPSHNAKNGRVASTGSGSRTPSGGAKRRSFYGGSNNYNNGSNRRSSGKADTSI</sequence>
<evidence type="ECO:0000313" key="13">
    <source>
        <dbReference type="EMBL" id="OVF06969.1"/>
    </source>
</evidence>
<dbReference type="KEGG" id="clus:A9F13_16g00660"/>
<feature type="compositionally biased region" description="Basic residues" evidence="12">
    <location>
        <begin position="294"/>
        <end position="304"/>
    </location>
</feature>
<feature type="compositionally biased region" description="Low complexity" evidence="12">
    <location>
        <begin position="411"/>
        <end position="424"/>
    </location>
</feature>
<evidence type="ECO:0000313" key="14">
    <source>
        <dbReference type="Proteomes" id="UP000195602"/>
    </source>
</evidence>
<keyword evidence="9 11" id="KW-0472">Membrane</keyword>
<name>A0AA91PWI9_CLALS</name>
<gene>
    <name evidence="11" type="primary">SHE3</name>
    <name evidence="13" type="ORF">A9F13_16g00660</name>
</gene>
<keyword evidence="7 11" id="KW-0694">RNA-binding</keyword>
<evidence type="ECO:0000256" key="9">
    <source>
        <dbReference type="ARBA" id="ARBA00023136"/>
    </source>
</evidence>
<feature type="compositionally biased region" description="Basic and acidic residues" evidence="12">
    <location>
        <begin position="322"/>
        <end position="334"/>
    </location>
</feature>
<proteinExistence type="inferred from homology"/>
<dbReference type="GO" id="GO:0048309">
    <property type="term" value="P:endoplasmic reticulum inheritance"/>
    <property type="evidence" value="ECO:0007669"/>
    <property type="project" value="InterPro"/>
</dbReference>
<dbReference type="InterPro" id="IPR031398">
    <property type="entry name" value="She3"/>
</dbReference>
<keyword evidence="4 11" id="KW-0813">Transport</keyword>
<feature type="compositionally biased region" description="Basic and acidic residues" evidence="12">
    <location>
        <begin position="280"/>
        <end position="289"/>
    </location>
</feature>